<evidence type="ECO:0000313" key="5">
    <source>
        <dbReference type="Ensembl" id="ENSPCEP00000024336.1"/>
    </source>
</evidence>
<evidence type="ECO:0000259" key="4">
    <source>
        <dbReference type="SMART" id="SM00875"/>
    </source>
</evidence>
<accession>A0A8C8SV94</accession>
<protein>
    <recommendedName>
        <fullName evidence="4">BACK domain-containing protein</fullName>
    </recommendedName>
</protein>
<dbReference type="SMART" id="SM00875">
    <property type="entry name" value="BACK"/>
    <property type="match status" value="1"/>
</dbReference>
<feature type="compositionally biased region" description="Basic residues" evidence="3">
    <location>
        <begin position="538"/>
        <end position="548"/>
    </location>
</feature>
<organism evidence="5 6">
    <name type="scientific">Pelusios castaneus</name>
    <name type="common">West African mud turtle</name>
    <dbReference type="NCBI Taxonomy" id="367368"/>
    <lineage>
        <taxon>Eukaryota</taxon>
        <taxon>Metazoa</taxon>
        <taxon>Chordata</taxon>
        <taxon>Craniata</taxon>
        <taxon>Vertebrata</taxon>
        <taxon>Euteleostomi</taxon>
        <taxon>Archelosauria</taxon>
        <taxon>Testudinata</taxon>
        <taxon>Testudines</taxon>
        <taxon>Pleurodira</taxon>
        <taxon>Pelomedusidae</taxon>
        <taxon>Pelusios</taxon>
    </lineage>
</organism>
<dbReference type="SMART" id="SM00612">
    <property type="entry name" value="Kelch"/>
    <property type="match status" value="4"/>
</dbReference>
<dbReference type="AlphaFoldDB" id="A0A8C8SV94"/>
<feature type="domain" description="BACK" evidence="4">
    <location>
        <begin position="9"/>
        <end position="110"/>
    </location>
</feature>
<keyword evidence="6" id="KW-1185">Reference proteome</keyword>
<reference evidence="5" key="1">
    <citation type="submission" date="2025-08" db="UniProtKB">
        <authorList>
            <consortium name="Ensembl"/>
        </authorList>
    </citation>
    <scope>IDENTIFICATION</scope>
</reference>
<dbReference type="InterPro" id="IPR006652">
    <property type="entry name" value="Kelch_1"/>
</dbReference>
<proteinExistence type="predicted"/>
<sequence length="562" mass="60928">MENISLESCLTLYTLALVHNHPDLLHAARCYVDLNFQSLSEHNAFLHLAPGTLTSIISSNGLAVSSELAVYRAVGRWVKAAPAERLPQLWELLGHIRLPLLTPEELAEAQADVAKLSGALWLKEPAGDGRLQKSRDLRQGMYEEVLVCVGCTAGKDVESPLDCFDPHTERWGAPLGSVPVRFPGFAALGHKLYVAGGCGPDGSFSTSLHEYDACYRQWAQLPSMSRPLDPHGFLVCGRQLYAVGGCVEAEGKLASAETFDLEQKQWTPASRLPFPLSYFASATLSNRIYLIGGKKHVAGAMATHRGLLIYHVSSDTWVQVPLGVGLCHAGAAATAHGICVVGGCRDEGLGEDGKGAYCLENFQPSRVCFFLDEDGQMRQEVAIPPLPRAIESAGTVCWRGRVYVVGGEDSAHWLNTVYYWEPSAATWTPCQECPTTVEYVGWFGCVILQVPVTPLRALFQEQPMAPAAVGVMGYRPLTSMDTRVPCRTSAAAAGSDLCHQSTAPKQLQVQTREWPKPPGLTAIGAHQRMIPGQMGHAHPSKATRRRIWSGHSPGDPADSPDF</sequence>
<dbReference type="Pfam" id="PF01344">
    <property type="entry name" value="Kelch_1"/>
    <property type="match status" value="3"/>
</dbReference>
<dbReference type="InterPro" id="IPR015915">
    <property type="entry name" value="Kelch-typ_b-propeller"/>
</dbReference>
<keyword evidence="2" id="KW-0677">Repeat</keyword>
<dbReference type="Ensembl" id="ENSPCET00000025149.1">
    <property type="protein sequence ID" value="ENSPCEP00000024336.1"/>
    <property type="gene ID" value="ENSPCEG00000018400.1"/>
</dbReference>
<feature type="region of interest" description="Disordered" evidence="3">
    <location>
        <begin position="531"/>
        <end position="562"/>
    </location>
</feature>
<dbReference type="Pfam" id="PF07707">
    <property type="entry name" value="BACK"/>
    <property type="match status" value="1"/>
</dbReference>
<dbReference type="Proteomes" id="UP000694393">
    <property type="component" value="Unplaced"/>
</dbReference>
<dbReference type="Gene3D" id="2.120.10.80">
    <property type="entry name" value="Kelch-type beta propeller"/>
    <property type="match status" value="2"/>
</dbReference>
<keyword evidence="1" id="KW-0880">Kelch repeat</keyword>
<dbReference type="InterPro" id="IPR011705">
    <property type="entry name" value="BACK"/>
</dbReference>
<evidence type="ECO:0000313" key="6">
    <source>
        <dbReference type="Proteomes" id="UP000694393"/>
    </source>
</evidence>
<evidence type="ECO:0000256" key="1">
    <source>
        <dbReference type="ARBA" id="ARBA00022441"/>
    </source>
</evidence>
<dbReference type="Gene3D" id="1.25.40.420">
    <property type="match status" value="1"/>
</dbReference>
<evidence type="ECO:0000256" key="3">
    <source>
        <dbReference type="SAM" id="MobiDB-lite"/>
    </source>
</evidence>
<dbReference type="PANTHER" id="PTHR45632">
    <property type="entry name" value="LD33804P"/>
    <property type="match status" value="1"/>
</dbReference>
<reference evidence="5" key="2">
    <citation type="submission" date="2025-09" db="UniProtKB">
        <authorList>
            <consortium name="Ensembl"/>
        </authorList>
    </citation>
    <scope>IDENTIFICATION</scope>
</reference>
<name>A0A8C8SV94_9SAUR</name>
<dbReference type="SUPFAM" id="SSF117281">
    <property type="entry name" value="Kelch motif"/>
    <property type="match status" value="1"/>
</dbReference>
<dbReference type="PANTHER" id="PTHR45632:SF3">
    <property type="entry name" value="KELCH-LIKE PROTEIN 32"/>
    <property type="match status" value="1"/>
</dbReference>
<evidence type="ECO:0000256" key="2">
    <source>
        <dbReference type="ARBA" id="ARBA00022737"/>
    </source>
</evidence>